<protein>
    <submittedName>
        <fullName evidence="8">Regulatory protein</fullName>
    </submittedName>
</protein>
<accession>A0ABM5P6V1</accession>
<dbReference type="PANTHER" id="PTHR36118:SF1">
    <property type="entry name" value="ION-TRANSLOCATING OXIDOREDUCTASE COMPLEX SUBUNIT G"/>
    <property type="match status" value="1"/>
</dbReference>
<evidence type="ECO:0000313" key="9">
    <source>
        <dbReference type="Proteomes" id="UP000018934"/>
    </source>
</evidence>
<keyword evidence="2" id="KW-0597">Phosphoprotein</keyword>
<dbReference type="Pfam" id="PF04205">
    <property type="entry name" value="FMN_bind"/>
    <property type="match status" value="1"/>
</dbReference>
<evidence type="ECO:0000259" key="7">
    <source>
        <dbReference type="SMART" id="SM00900"/>
    </source>
</evidence>
<organism evidence="8 9">
    <name type="scientific">Dehalobacter restrictus (strain DSM 9455 / PER-K23)</name>
    <dbReference type="NCBI Taxonomy" id="871738"/>
    <lineage>
        <taxon>Bacteria</taxon>
        <taxon>Bacillati</taxon>
        <taxon>Bacillota</taxon>
        <taxon>Clostridia</taxon>
        <taxon>Eubacteriales</taxon>
        <taxon>Desulfitobacteriaceae</taxon>
        <taxon>Dehalobacter</taxon>
    </lineage>
</organism>
<reference evidence="8 9" key="1">
    <citation type="journal article" date="2013" name="Stand. Genomic Sci.">
        <title>Complete genome sequence of Dehalobacter restrictus PER-K23(T.).</title>
        <authorList>
            <person name="Kruse T."/>
            <person name="Maillard J."/>
            <person name="Goodwin L."/>
            <person name="Woyke T."/>
            <person name="Teshima H."/>
            <person name="Bruce D."/>
            <person name="Detter C."/>
            <person name="Tapia R."/>
            <person name="Han C."/>
            <person name="Huntemann M."/>
            <person name="Wei C.L."/>
            <person name="Han J."/>
            <person name="Chen A."/>
            <person name="Kyrpides N."/>
            <person name="Szeto E."/>
            <person name="Markowitz V."/>
            <person name="Ivanova N."/>
            <person name="Pagani I."/>
            <person name="Pati A."/>
            <person name="Pitluck S."/>
            <person name="Nolan M."/>
            <person name="Holliger C."/>
            <person name="Smidt H."/>
        </authorList>
    </citation>
    <scope>NUCLEOTIDE SEQUENCE [LARGE SCALE GENOMIC DNA]</scope>
    <source>
        <strain evidence="9">DSM 9455</strain>
    </source>
</reference>
<proteinExistence type="predicted"/>
<name>A0ABM5P6V1_DEHRP</name>
<feature type="transmembrane region" description="Helical" evidence="6">
    <location>
        <begin position="146"/>
        <end position="165"/>
    </location>
</feature>
<dbReference type="Pfam" id="PF12801">
    <property type="entry name" value="Fer4_5"/>
    <property type="match status" value="2"/>
</dbReference>
<feature type="domain" description="FMN-binding" evidence="7">
    <location>
        <begin position="25"/>
        <end position="123"/>
    </location>
</feature>
<dbReference type="EMBL" id="CP007033">
    <property type="protein sequence ID" value="AHF10439.1"/>
    <property type="molecule type" value="Genomic_DNA"/>
</dbReference>
<dbReference type="InterPro" id="IPR007329">
    <property type="entry name" value="FMN-bd"/>
</dbReference>
<evidence type="ECO:0000313" key="8">
    <source>
        <dbReference type="EMBL" id="AHF10439.1"/>
    </source>
</evidence>
<gene>
    <name evidence="8" type="ORF">DEHRE_10450</name>
</gene>
<feature type="transmembrane region" description="Helical" evidence="6">
    <location>
        <begin position="262"/>
        <end position="279"/>
    </location>
</feature>
<sequence length="363" mass="41196">MGAQRAYQVDAAGKKYYAVCDSAVGYQSRIEAMTIVSQEGFVEKVIVTQQGETPIFFERLYSRKLFDQFKNLSVKEPIYLGGASGYSGYLDEKQTNNYIDRVTGSTVSSHAVAEAVNKGTAYIASKFFNTRWSNPYDSYQFNRQDLAMMVIYIIALAAAFIKKLVRLRIWILLASFGVMGFFVKEFVAASNLFSLITLQIPGLTNIGWYVLIFGTLGFIVLLGKNIYCAWICPFGAAQEVINKAAGFKSLGISPQVTRKLKLAAPTILWAAIMLGTFLGDYGTLDYQPFSAFFLFKAVWVMWLMLPVFIFISLFISRFYCQFFCPVGFILNLLNRWRNNGVNVWKQMWNKIGNQKWNRIGNQR</sequence>
<keyword evidence="4" id="KW-0288">FMN</keyword>
<feature type="transmembrane region" description="Helical" evidence="6">
    <location>
        <begin position="172"/>
        <end position="200"/>
    </location>
</feature>
<keyword evidence="6" id="KW-0812">Transmembrane</keyword>
<keyword evidence="9" id="KW-1185">Reference proteome</keyword>
<dbReference type="SMART" id="SM00900">
    <property type="entry name" value="FMN_bind"/>
    <property type="match status" value="1"/>
</dbReference>
<keyword evidence="6" id="KW-0472">Membrane</keyword>
<feature type="transmembrane region" description="Helical" evidence="6">
    <location>
        <begin position="206"/>
        <end position="223"/>
    </location>
</feature>
<evidence type="ECO:0000256" key="5">
    <source>
        <dbReference type="ARBA" id="ARBA00022982"/>
    </source>
</evidence>
<evidence type="ECO:0000256" key="2">
    <source>
        <dbReference type="ARBA" id="ARBA00022553"/>
    </source>
</evidence>
<evidence type="ECO:0000256" key="3">
    <source>
        <dbReference type="ARBA" id="ARBA00022630"/>
    </source>
</evidence>
<keyword evidence="6" id="KW-1133">Transmembrane helix</keyword>
<keyword evidence="5" id="KW-0249">Electron transport</keyword>
<keyword evidence="1" id="KW-0813">Transport</keyword>
<dbReference type="InterPro" id="IPR010209">
    <property type="entry name" value="Ion_transpt_RnfG/RsxG"/>
</dbReference>
<keyword evidence="3" id="KW-0285">Flavoprotein</keyword>
<evidence type="ECO:0000256" key="4">
    <source>
        <dbReference type="ARBA" id="ARBA00022643"/>
    </source>
</evidence>
<dbReference type="PANTHER" id="PTHR36118">
    <property type="entry name" value="ION-TRANSLOCATING OXIDOREDUCTASE COMPLEX SUBUNIT G"/>
    <property type="match status" value="1"/>
</dbReference>
<dbReference type="InterPro" id="IPR017896">
    <property type="entry name" value="4Fe4S_Fe-S-bd"/>
</dbReference>
<evidence type="ECO:0000256" key="1">
    <source>
        <dbReference type="ARBA" id="ARBA00022448"/>
    </source>
</evidence>
<feature type="transmembrane region" description="Helical" evidence="6">
    <location>
        <begin position="291"/>
        <end position="315"/>
    </location>
</feature>
<dbReference type="Proteomes" id="UP000018934">
    <property type="component" value="Chromosome"/>
</dbReference>
<evidence type="ECO:0000256" key="6">
    <source>
        <dbReference type="SAM" id="Phobius"/>
    </source>
</evidence>